<dbReference type="PROSITE" id="PS01124">
    <property type="entry name" value="HTH_ARAC_FAMILY_2"/>
    <property type="match status" value="1"/>
</dbReference>
<organism evidence="5 6">
    <name type="scientific">Marseilla massiliensis</name>
    <dbReference type="NCBI Taxonomy" id="1841864"/>
    <lineage>
        <taxon>Bacteria</taxon>
        <taxon>Pseudomonadati</taxon>
        <taxon>Bacteroidota</taxon>
        <taxon>Bacteroidia</taxon>
        <taxon>Bacteroidales</taxon>
        <taxon>Prevotellaceae</taxon>
        <taxon>Marseilla</taxon>
    </lineage>
</organism>
<sequence length="306" mass="35262">MDEIIRLDTVEDYCNLFGLEMMNPLVGVIDLRNATRHPVSFTVHYGVYAIFLKDTKCGDIRYGRLPYDYRDGTVVSFAPGQVAETEMLEGMKPTARGLLFHPDIIKGTPLEREMRTYSFFSYDSTEALHLSGQEKTTFVDCLDKIKTELMRPVDRLTNRIMARIIQLLLDYCMRFYNRQFATRKDVNKGVMERFEALLDDYYHSDRPLLDGLPSVKYFADKVCLSPNYFGDLVRKETGKTAQECIQDKVMEMAKEKLIGSDKTVSQIAYELGYQYSQHFNRMFKRAVACRRANTVGRNGNRGITAS</sequence>
<evidence type="ECO:0000256" key="3">
    <source>
        <dbReference type="ARBA" id="ARBA00023163"/>
    </source>
</evidence>
<reference evidence="5" key="2">
    <citation type="journal article" date="2021" name="Sci. Rep.">
        <title>The distribution of antibiotic resistance genes in chicken gut microbiota commensals.</title>
        <authorList>
            <person name="Juricova H."/>
            <person name="Matiasovicova J."/>
            <person name="Kubasova T."/>
            <person name="Cejkova D."/>
            <person name="Rychlik I."/>
        </authorList>
    </citation>
    <scope>NUCLEOTIDE SEQUENCE</scope>
    <source>
        <strain evidence="5">An824</strain>
    </source>
</reference>
<reference evidence="5" key="1">
    <citation type="submission" date="2020-08" db="EMBL/GenBank/DDBJ databases">
        <authorList>
            <person name="Cejkova D."/>
            <person name="Kubasova T."/>
            <person name="Jahodarova E."/>
            <person name="Rychlik I."/>
        </authorList>
    </citation>
    <scope>NUCLEOTIDE SEQUENCE</scope>
    <source>
        <strain evidence="5">An824</strain>
    </source>
</reference>
<keyword evidence="6" id="KW-1185">Reference proteome</keyword>
<dbReference type="PANTHER" id="PTHR43280">
    <property type="entry name" value="ARAC-FAMILY TRANSCRIPTIONAL REGULATOR"/>
    <property type="match status" value="1"/>
</dbReference>
<evidence type="ECO:0000313" key="5">
    <source>
        <dbReference type="EMBL" id="MBM6674083.1"/>
    </source>
</evidence>
<gene>
    <name evidence="5" type="ORF">H6A34_09365</name>
</gene>
<accession>A0A939B859</accession>
<dbReference type="Proteomes" id="UP000706891">
    <property type="component" value="Unassembled WGS sequence"/>
</dbReference>
<dbReference type="InterPro" id="IPR018060">
    <property type="entry name" value="HTH_AraC"/>
</dbReference>
<dbReference type="SMART" id="SM00342">
    <property type="entry name" value="HTH_ARAC"/>
    <property type="match status" value="1"/>
</dbReference>
<dbReference type="GO" id="GO:0043565">
    <property type="term" value="F:sequence-specific DNA binding"/>
    <property type="evidence" value="ECO:0007669"/>
    <property type="project" value="InterPro"/>
</dbReference>
<dbReference type="SUPFAM" id="SSF46689">
    <property type="entry name" value="Homeodomain-like"/>
    <property type="match status" value="1"/>
</dbReference>
<dbReference type="Pfam" id="PF12833">
    <property type="entry name" value="HTH_18"/>
    <property type="match status" value="1"/>
</dbReference>
<evidence type="ECO:0000256" key="2">
    <source>
        <dbReference type="ARBA" id="ARBA00023125"/>
    </source>
</evidence>
<dbReference type="InterPro" id="IPR009057">
    <property type="entry name" value="Homeodomain-like_sf"/>
</dbReference>
<proteinExistence type="predicted"/>
<name>A0A939B859_9BACT</name>
<comment type="caution">
    <text evidence="5">The sequence shown here is derived from an EMBL/GenBank/DDBJ whole genome shotgun (WGS) entry which is preliminary data.</text>
</comment>
<evidence type="ECO:0000313" key="6">
    <source>
        <dbReference type="Proteomes" id="UP000706891"/>
    </source>
</evidence>
<keyword evidence="2" id="KW-0238">DNA-binding</keyword>
<feature type="domain" description="HTH araC/xylS-type" evidence="4">
    <location>
        <begin position="192"/>
        <end position="285"/>
    </location>
</feature>
<dbReference type="EMBL" id="JACJJG010000052">
    <property type="protein sequence ID" value="MBM6674083.1"/>
    <property type="molecule type" value="Genomic_DNA"/>
</dbReference>
<evidence type="ECO:0000256" key="1">
    <source>
        <dbReference type="ARBA" id="ARBA00023015"/>
    </source>
</evidence>
<dbReference type="PANTHER" id="PTHR43280:SF32">
    <property type="entry name" value="TRANSCRIPTIONAL REGULATORY PROTEIN"/>
    <property type="match status" value="1"/>
</dbReference>
<protein>
    <submittedName>
        <fullName evidence="5">Helix-turn-helix transcriptional regulator</fullName>
    </submittedName>
</protein>
<evidence type="ECO:0000259" key="4">
    <source>
        <dbReference type="PROSITE" id="PS01124"/>
    </source>
</evidence>
<keyword evidence="3" id="KW-0804">Transcription</keyword>
<keyword evidence="1" id="KW-0805">Transcription regulation</keyword>
<dbReference type="Gene3D" id="1.10.10.60">
    <property type="entry name" value="Homeodomain-like"/>
    <property type="match status" value="2"/>
</dbReference>
<dbReference type="AlphaFoldDB" id="A0A939B859"/>
<dbReference type="GO" id="GO:0003700">
    <property type="term" value="F:DNA-binding transcription factor activity"/>
    <property type="evidence" value="ECO:0007669"/>
    <property type="project" value="InterPro"/>
</dbReference>